<dbReference type="InterPro" id="IPR050307">
    <property type="entry name" value="Sterol_Desaturase_Related"/>
</dbReference>
<dbReference type="InterPro" id="IPR006694">
    <property type="entry name" value="Fatty_acid_hydroxylase"/>
</dbReference>
<evidence type="ECO:0000313" key="7">
    <source>
        <dbReference type="EMBL" id="SDL84717.1"/>
    </source>
</evidence>
<dbReference type="PANTHER" id="PTHR11863">
    <property type="entry name" value="STEROL DESATURASE"/>
    <property type="match status" value="1"/>
</dbReference>
<feature type="transmembrane region" description="Helical" evidence="5">
    <location>
        <begin position="97"/>
        <end position="118"/>
    </location>
</feature>
<feature type="transmembrane region" description="Helical" evidence="5">
    <location>
        <begin position="175"/>
        <end position="199"/>
    </location>
</feature>
<evidence type="ECO:0000256" key="1">
    <source>
        <dbReference type="ARBA" id="ARBA00004370"/>
    </source>
</evidence>
<dbReference type="Proteomes" id="UP000199440">
    <property type="component" value="Unassembled WGS sequence"/>
</dbReference>
<dbReference type="GO" id="GO:0008610">
    <property type="term" value="P:lipid biosynthetic process"/>
    <property type="evidence" value="ECO:0007669"/>
    <property type="project" value="InterPro"/>
</dbReference>
<keyword evidence="3 5" id="KW-1133">Transmembrane helix</keyword>
<evidence type="ECO:0000256" key="5">
    <source>
        <dbReference type="SAM" id="Phobius"/>
    </source>
</evidence>
<reference evidence="7 8" key="1">
    <citation type="submission" date="2016-10" db="EMBL/GenBank/DDBJ databases">
        <authorList>
            <person name="de Groot N.N."/>
        </authorList>
    </citation>
    <scope>NUCLEOTIDE SEQUENCE [LARGE SCALE GENOMIC DNA]</scope>
    <source>
        <strain evidence="7 8">DSM 19886</strain>
    </source>
</reference>
<feature type="transmembrane region" description="Helical" evidence="5">
    <location>
        <begin position="63"/>
        <end position="82"/>
    </location>
</feature>
<keyword evidence="4 5" id="KW-0472">Membrane</keyword>
<evidence type="ECO:0000256" key="4">
    <source>
        <dbReference type="ARBA" id="ARBA00023136"/>
    </source>
</evidence>
<dbReference type="OrthoDB" id="9770329at2"/>
<evidence type="ECO:0000256" key="2">
    <source>
        <dbReference type="ARBA" id="ARBA00022692"/>
    </source>
</evidence>
<sequence>MITGNLTDFEIWMAVTGIFLLRYLLIAGLFYFFFYIWKRAQWTSFKLQNKWSNRTQITKEIKYSVLTFFIYSLGVWLFLYWIRNDMTKIYFDIYEHGLIYFVTSIVIMIILHDTYFYWTHRLIHHRLFFKYVHKVHHTFDSPSPWAAFAFHPIEAIISIGIIPIILFVIPFHHLALVLFITFVIIYNSYIHLGFSVAVLKLFKLQNTPDDHDLHHKGVKGNYGLYFNFWDKIMGTYKIDV</sequence>
<feature type="transmembrane region" description="Helical" evidence="5">
    <location>
        <begin position="145"/>
        <end position="169"/>
    </location>
</feature>
<feature type="domain" description="Fatty acid hydroxylase" evidence="6">
    <location>
        <begin position="106"/>
        <end position="235"/>
    </location>
</feature>
<evidence type="ECO:0000313" key="8">
    <source>
        <dbReference type="Proteomes" id="UP000199440"/>
    </source>
</evidence>
<name>A0A1G9NFA5_9FLAO</name>
<keyword evidence="8" id="KW-1185">Reference proteome</keyword>
<dbReference type="RefSeq" id="WP_089887476.1">
    <property type="nucleotide sequence ID" value="NZ_FNGV01000003.1"/>
</dbReference>
<dbReference type="Pfam" id="PF04116">
    <property type="entry name" value="FA_hydroxylase"/>
    <property type="match status" value="1"/>
</dbReference>
<evidence type="ECO:0000259" key="6">
    <source>
        <dbReference type="Pfam" id="PF04116"/>
    </source>
</evidence>
<dbReference type="AlphaFoldDB" id="A0A1G9NFA5"/>
<accession>A0A1G9NFA5</accession>
<dbReference type="STRING" id="192904.SAMN04488514_103140"/>
<proteinExistence type="predicted"/>
<feature type="transmembrane region" description="Helical" evidence="5">
    <location>
        <begin position="12"/>
        <end position="37"/>
    </location>
</feature>
<comment type="subcellular location">
    <subcellularLocation>
        <location evidence="1">Membrane</location>
    </subcellularLocation>
</comment>
<organism evidence="7 8">
    <name type="scientific">Kriegella aquimaris</name>
    <dbReference type="NCBI Taxonomy" id="192904"/>
    <lineage>
        <taxon>Bacteria</taxon>
        <taxon>Pseudomonadati</taxon>
        <taxon>Bacteroidota</taxon>
        <taxon>Flavobacteriia</taxon>
        <taxon>Flavobacteriales</taxon>
        <taxon>Flavobacteriaceae</taxon>
        <taxon>Kriegella</taxon>
    </lineage>
</organism>
<dbReference type="GO" id="GO:0005506">
    <property type="term" value="F:iron ion binding"/>
    <property type="evidence" value="ECO:0007669"/>
    <property type="project" value="InterPro"/>
</dbReference>
<gene>
    <name evidence="7" type="ORF">SAMN04488514_103140</name>
</gene>
<dbReference type="EMBL" id="FNGV01000003">
    <property type="protein sequence ID" value="SDL84717.1"/>
    <property type="molecule type" value="Genomic_DNA"/>
</dbReference>
<evidence type="ECO:0000256" key="3">
    <source>
        <dbReference type="ARBA" id="ARBA00022989"/>
    </source>
</evidence>
<protein>
    <submittedName>
        <fullName evidence="7">C-5 sterol desaturase</fullName>
    </submittedName>
</protein>
<keyword evidence="2 5" id="KW-0812">Transmembrane</keyword>
<dbReference type="GO" id="GO:0016491">
    <property type="term" value="F:oxidoreductase activity"/>
    <property type="evidence" value="ECO:0007669"/>
    <property type="project" value="InterPro"/>
</dbReference>
<dbReference type="GO" id="GO:0016020">
    <property type="term" value="C:membrane"/>
    <property type="evidence" value="ECO:0007669"/>
    <property type="project" value="UniProtKB-SubCell"/>
</dbReference>